<evidence type="ECO:0000313" key="3">
    <source>
        <dbReference type="Proteomes" id="UP000812031"/>
    </source>
</evidence>
<keyword evidence="3" id="KW-1185">Reference proteome</keyword>
<gene>
    <name evidence="2" type="ORF">KZH69_09500</name>
</gene>
<dbReference type="RefSeq" id="WP_219317205.1">
    <property type="nucleotide sequence ID" value="NZ_JAHWYN010000007.1"/>
</dbReference>
<feature type="region of interest" description="Disordered" evidence="1">
    <location>
        <begin position="389"/>
        <end position="408"/>
    </location>
</feature>
<dbReference type="Proteomes" id="UP000812031">
    <property type="component" value="Unassembled WGS sequence"/>
</dbReference>
<evidence type="ECO:0000313" key="2">
    <source>
        <dbReference type="EMBL" id="MBW4360716.1"/>
    </source>
</evidence>
<accession>A0ABS6XVK0</accession>
<proteinExistence type="predicted"/>
<sequence length="477" mass="53663">MKQLKPLIIAASVFFVSCSEKTKNQDTQLESPNKMTLLESQNYEENGFPDFGYMVSPEEYNEKYSDQPIFRLKADFPTEMPKDMPAFLDIDFKKEPLKYIEAVRDYGFEGNTEEWNPYQNKVRNWYHIPWLHPSVEGEGAYPPNGGTEGFHGLIKEAPLGPYQLGLGLKGVDGDYSVYAITLINDKAGYAMGRMWKDPENPNLKTLDKRYKDGGFPVGTVFVKLLFTDAPKGTDFVDYLVNPLTWKAYITENFWKSSKRVVSDVHLLQMDISVRDQRADRSPSNPEGTGWVFGTFCYNGKLNKKNKLMNLVPVGLMWGNDPKNRINKTSPYPPIKTEVNKELKETVIFESPNLPPQHLGWNGRLDGPADLNTVSCMSCHNAAEYPAVTSLVPPNAAPDGGKTPPEGGGNDEWMKWFQNIECGTSMNQTVYSTDFSFQVAIALQNFFTAKEAAEKGSFSSEYKAIPVAIRRGDIAPNK</sequence>
<name>A0ABS6XVK0_9FLAO</name>
<comment type="caution">
    <text evidence="2">The sequence shown here is derived from an EMBL/GenBank/DDBJ whole genome shotgun (WGS) entry which is preliminary data.</text>
</comment>
<dbReference type="EMBL" id="JAHWYN010000007">
    <property type="protein sequence ID" value="MBW4360716.1"/>
    <property type="molecule type" value="Genomic_DNA"/>
</dbReference>
<protein>
    <recommendedName>
        <fullName evidence="4">Cytochrome c domain-containing protein</fullName>
    </recommendedName>
</protein>
<organism evidence="2 3">
    <name type="scientific">Flavobacterium taihuense</name>
    <dbReference type="NCBI Taxonomy" id="2857508"/>
    <lineage>
        <taxon>Bacteria</taxon>
        <taxon>Pseudomonadati</taxon>
        <taxon>Bacteroidota</taxon>
        <taxon>Flavobacteriia</taxon>
        <taxon>Flavobacteriales</taxon>
        <taxon>Flavobacteriaceae</taxon>
        <taxon>Flavobacterium</taxon>
    </lineage>
</organism>
<evidence type="ECO:0000256" key="1">
    <source>
        <dbReference type="SAM" id="MobiDB-lite"/>
    </source>
</evidence>
<dbReference type="PROSITE" id="PS51257">
    <property type="entry name" value="PROKAR_LIPOPROTEIN"/>
    <property type="match status" value="1"/>
</dbReference>
<reference evidence="2 3" key="1">
    <citation type="submission" date="2021-07" db="EMBL/GenBank/DDBJ databases">
        <title>Flavobacterium sp. nov. isolated from sediment on the Taihu Lake.</title>
        <authorList>
            <person name="Qu J.-H."/>
        </authorList>
    </citation>
    <scope>NUCLEOTIDE SEQUENCE [LARGE SCALE GENOMIC DNA]</scope>
    <source>
        <strain evidence="2 3">NAS39</strain>
    </source>
</reference>
<evidence type="ECO:0008006" key="4">
    <source>
        <dbReference type="Google" id="ProtNLM"/>
    </source>
</evidence>